<evidence type="ECO:0000313" key="2">
    <source>
        <dbReference type="EMBL" id="QIK78207.1"/>
    </source>
</evidence>
<evidence type="ECO:0000256" key="1">
    <source>
        <dbReference type="SAM" id="Phobius"/>
    </source>
</evidence>
<feature type="transmembrane region" description="Helical" evidence="1">
    <location>
        <begin position="12"/>
        <end position="33"/>
    </location>
</feature>
<keyword evidence="1" id="KW-0812">Transmembrane</keyword>
<accession>A0A6G7YNA0</accession>
<keyword evidence="1" id="KW-1133">Transmembrane helix</keyword>
<evidence type="ECO:0000313" key="3">
    <source>
        <dbReference type="Proteomes" id="UP000503222"/>
    </source>
</evidence>
<proteinExistence type="predicted"/>
<gene>
    <name evidence="2" type="ORF">G7077_04110</name>
</gene>
<name>A0A6G7YNA0_9SPHN</name>
<keyword evidence="1" id="KW-0472">Membrane</keyword>
<sequence length="155" mass="16620">MCPAFFVPIAPAMGAATPVAMIMFLVAAVAILAPGADDATLMKNDDQAVQRGFTQVRRTIPAGFQGDFRNSLEECALTTPVSLRVAATRLSLPEADADVLTVRVEAPRKLVVSSIYESSTEIWERTETLLLSRDGKRLAIVSPTGSSTRVRCPAK</sequence>
<dbReference type="KEGG" id="spii:G7077_04110"/>
<protein>
    <submittedName>
        <fullName evidence="2">Uncharacterized protein</fullName>
    </submittedName>
</protein>
<reference evidence="2 3" key="1">
    <citation type="submission" date="2020-03" db="EMBL/GenBank/DDBJ databases">
        <title>Sphingomonas sp. nov., isolated from fish.</title>
        <authorList>
            <person name="Hyun D.-W."/>
            <person name="Bae J.-W."/>
        </authorList>
    </citation>
    <scope>NUCLEOTIDE SEQUENCE [LARGE SCALE GENOMIC DNA]</scope>
    <source>
        <strain evidence="2 3">HDW15B</strain>
    </source>
</reference>
<keyword evidence="3" id="KW-1185">Reference proteome</keyword>
<dbReference type="Proteomes" id="UP000503222">
    <property type="component" value="Chromosome"/>
</dbReference>
<dbReference type="EMBL" id="CP049869">
    <property type="protein sequence ID" value="QIK78207.1"/>
    <property type="molecule type" value="Genomic_DNA"/>
</dbReference>
<dbReference type="RefSeq" id="WP_166410600.1">
    <property type="nucleotide sequence ID" value="NZ_CP049869.1"/>
</dbReference>
<organism evidence="2 3">
    <name type="scientific">Sphingomonas piscis</name>
    <dbReference type="NCBI Taxonomy" id="2714943"/>
    <lineage>
        <taxon>Bacteria</taxon>
        <taxon>Pseudomonadati</taxon>
        <taxon>Pseudomonadota</taxon>
        <taxon>Alphaproteobacteria</taxon>
        <taxon>Sphingomonadales</taxon>
        <taxon>Sphingomonadaceae</taxon>
        <taxon>Sphingomonas</taxon>
    </lineage>
</organism>
<dbReference type="AlphaFoldDB" id="A0A6G7YNA0"/>